<proteinExistence type="predicted"/>
<gene>
    <name evidence="1" type="ORF">I573_02212</name>
</gene>
<dbReference type="EMBL" id="ASWO01000007">
    <property type="protein sequence ID" value="EOT83099.1"/>
    <property type="molecule type" value="Genomic_DNA"/>
</dbReference>
<reference evidence="1 2" key="1">
    <citation type="submission" date="2013-03" db="EMBL/GenBank/DDBJ databases">
        <title>The Genome Sequence of Enterococcus sulfureus ATCC_49903 (PacBio/Illumina hybrid assembly).</title>
        <authorList>
            <consortium name="The Broad Institute Genomics Platform"/>
            <consortium name="The Broad Institute Genome Sequencing Center for Infectious Disease"/>
            <person name="Earl A."/>
            <person name="Russ C."/>
            <person name="Gilmore M."/>
            <person name="Surin D."/>
            <person name="Walker B."/>
            <person name="Young S."/>
            <person name="Zeng Q."/>
            <person name="Gargeya S."/>
            <person name="Fitzgerald M."/>
            <person name="Haas B."/>
            <person name="Abouelleil A."/>
            <person name="Allen A.W."/>
            <person name="Alvarado L."/>
            <person name="Arachchi H.M."/>
            <person name="Berlin A.M."/>
            <person name="Chapman S.B."/>
            <person name="Gainer-Dewar J."/>
            <person name="Goldberg J."/>
            <person name="Griggs A."/>
            <person name="Gujja S."/>
            <person name="Hansen M."/>
            <person name="Howarth C."/>
            <person name="Imamovic A."/>
            <person name="Ireland A."/>
            <person name="Larimer J."/>
            <person name="McCowan C."/>
            <person name="Murphy C."/>
            <person name="Pearson M."/>
            <person name="Poon T.W."/>
            <person name="Priest M."/>
            <person name="Roberts A."/>
            <person name="Saif S."/>
            <person name="Shea T."/>
            <person name="Sisk P."/>
            <person name="Sykes S."/>
            <person name="Wortman J."/>
            <person name="Nusbaum C."/>
            <person name="Birren B."/>
        </authorList>
    </citation>
    <scope>NUCLEOTIDE SEQUENCE [LARGE SCALE GENOMIC DNA]</scope>
    <source>
        <strain evidence="1 2">ATCC 49903</strain>
    </source>
</reference>
<keyword evidence="2" id="KW-1185">Reference proteome</keyword>
<organism evidence="1 2">
    <name type="scientific">Enterococcus sulfureus ATCC 49903</name>
    <dbReference type="NCBI Taxonomy" id="1140003"/>
    <lineage>
        <taxon>Bacteria</taxon>
        <taxon>Bacillati</taxon>
        <taxon>Bacillota</taxon>
        <taxon>Bacilli</taxon>
        <taxon>Lactobacillales</taxon>
        <taxon>Enterococcaceae</taxon>
        <taxon>Enterococcus</taxon>
    </lineage>
</organism>
<protein>
    <submittedName>
        <fullName evidence="1">Uncharacterized protein</fullName>
    </submittedName>
</protein>
<evidence type="ECO:0000313" key="1">
    <source>
        <dbReference type="EMBL" id="EOT83099.1"/>
    </source>
</evidence>
<dbReference type="PATRIC" id="fig|1140003.3.peg.1802"/>
<evidence type="ECO:0000313" key="2">
    <source>
        <dbReference type="Proteomes" id="UP000015961"/>
    </source>
</evidence>
<dbReference type="AlphaFoldDB" id="S0KXS7"/>
<accession>S0KXS7</accession>
<dbReference type="Proteomes" id="UP000015961">
    <property type="component" value="Unassembled WGS sequence"/>
</dbReference>
<comment type="caution">
    <text evidence="1">The sequence shown here is derived from an EMBL/GenBank/DDBJ whole genome shotgun (WGS) entry which is preliminary data.</text>
</comment>
<sequence length="114" mass="13663">MNRHVYCLTYNDERGVWIESLDIQEIQEKYVILSEDSQVFTQHKLPLHDQYRVQQTADGYITWCIDRENILKMKANFLHDLAKDLTYFKRQAQALELAISDVEQLTVTKWEVRE</sequence>
<dbReference type="STRING" id="1140003.OMY_01871"/>
<name>S0KXS7_9ENTE</name>
<dbReference type="RefSeq" id="WP_016186303.1">
    <property type="nucleotide sequence ID" value="NZ_ASWO01000007.1"/>
</dbReference>